<keyword evidence="3" id="KW-0808">Transferase</keyword>
<keyword evidence="3" id="KW-0489">Methyltransferase</keyword>
<gene>
    <name evidence="3" type="ORF">FRACA_3080002</name>
</gene>
<feature type="compositionally biased region" description="Low complexity" evidence="1">
    <location>
        <begin position="249"/>
        <end position="267"/>
    </location>
</feature>
<dbReference type="PANTHER" id="PTHR43861">
    <property type="entry name" value="TRANS-ACONITATE 2-METHYLTRANSFERASE-RELATED"/>
    <property type="match status" value="1"/>
</dbReference>
<dbReference type="OrthoDB" id="3366024at2"/>
<dbReference type="GO" id="GO:0008757">
    <property type="term" value="F:S-adenosylmethionine-dependent methyltransferase activity"/>
    <property type="evidence" value="ECO:0007669"/>
    <property type="project" value="InterPro"/>
</dbReference>
<name>A0A2I2KU76_9ACTN</name>
<dbReference type="Pfam" id="PF08241">
    <property type="entry name" value="Methyltransf_11"/>
    <property type="match status" value="1"/>
</dbReference>
<dbReference type="RefSeq" id="WP_101832748.1">
    <property type="nucleotide sequence ID" value="NZ_FZMO01000233.1"/>
</dbReference>
<dbReference type="InterPro" id="IPR029063">
    <property type="entry name" value="SAM-dependent_MTases_sf"/>
</dbReference>
<dbReference type="SUPFAM" id="SSF53335">
    <property type="entry name" value="S-adenosyl-L-methionine-dependent methyltransferases"/>
    <property type="match status" value="1"/>
</dbReference>
<proteinExistence type="predicted"/>
<reference evidence="3 4" key="1">
    <citation type="submission" date="2017-06" db="EMBL/GenBank/DDBJ databases">
        <authorList>
            <person name="Kim H.J."/>
            <person name="Triplett B.A."/>
        </authorList>
    </citation>
    <scope>NUCLEOTIDE SEQUENCE [LARGE SCALE GENOMIC DNA]</scope>
    <source>
        <strain evidence="3">FRACA_ARgP5</strain>
    </source>
</reference>
<keyword evidence="3" id="KW-0830">Ubiquinone</keyword>
<evidence type="ECO:0000259" key="2">
    <source>
        <dbReference type="Pfam" id="PF08241"/>
    </source>
</evidence>
<dbReference type="Proteomes" id="UP000234331">
    <property type="component" value="Unassembled WGS sequence"/>
</dbReference>
<dbReference type="CDD" id="cd02440">
    <property type="entry name" value="AdoMet_MTases"/>
    <property type="match status" value="1"/>
</dbReference>
<dbReference type="AlphaFoldDB" id="A0A2I2KU76"/>
<sequence length="275" mass="27626">MDGHVVDTDLRRAAVWPGLRAVLPAPDPRAVIIDAGGGSGGFAVPIAAAGHAVTVVDPSPDALAALRRRAAERGLAERITAVQGDLGDLVGLVGAGRAQVLLCHSVLEVVDDPPSALAEALRVLRPGGALSLVVPGAAAAVVRHAVAGRVDEALAALLDEGPRPRGVPRRYSTAGIATLVRAAGAEVLEVHGVRIFADLVPAERRADPGAAERLLRLELAAARHPALRDLAAQLHVLARRPGPGPAPPSLSASSSLPSSVLSSSAPAGGSGAGGR</sequence>
<feature type="domain" description="Methyltransferase type 11" evidence="2">
    <location>
        <begin position="34"/>
        <end position="131"/>
    </location>
</feature>
<organism evidence="3 4">
    <name type="scientific">Frankia canadensis</name>
    <dbReference type="NCBI Taxonomy" id="1836972"/>
    <lineage>
        <taxon>Bacteria</taxon>
        <taxon>Bacillati</taxon>
        <taxon>Actinomycetota</taxon>
        <taxon>Actinomycetes</taxon>
        <taxon>Frankiales</taxon>
        <taxon>Frankiaceae</taxon>
        <taxon>Frankia</taxon>
    </lineage>
</organism>
<dbReference type="InterPro" id="IPR013216">
    <property type="entry name" value="Methyltransf_11"/>
</dbReference>
<evidence type="ECO:0000256" key="1">
    <source>
        <dbReference type="SAM" id="MobiDB-lite"/>
    </source>
</evidence>
<evidence type="ECO:0000313" key="4">
    <source>
        <dbReference type="Proteomes" id="UP000234331"/>
    </source>
</evidence>
<dbReference type="Gene3D" id="3.40.50.150">
    <property type="entry name" value="Vaccinia Virus protein VP39"/>
    <property type="match status" value="1"/>
</dbReference>
<protein>
    <submittedName>
        <fullName evidence="3">Methylase involved in ubiquinone/menaquinone biosynthesis</fullName>
    </submittedName>
</protein>
<feature type="region of interest" description="Disordered" evidence="1">
    <location>
        <begin position="238"/>
        <end position="275"/>
    </location>
</feature>
<dbReference type="EMBL" id="FZMO01000233">
    <property type="protein sequence ID" value="SNQ49209.1"/>
    <property type="molecule type" value="Genomic_DNA"/>
</dbReference>
<keyword evidence="4" id="KW-1185">Reference proteome</keyword>
<evidence type="ECO:0000313" key="3">
    <source>
        <dbReference type="EMBL" id="SNQ49209.1"/>
    </source>
</evidence>
<dbReference type="GO" id="GO:0032259">
    <property type="term" value="P:methylation"/>
    <property type="evidence" value="ECO:0007669"/>
    <property type="project" value="UniProtKB-KW"/>
</dbReference>
<accession>A0A2I2KU76</accession>